<evidence type="ECO:0000256" key="3">
    <source>
        <dbReference type="ARBA" id="ARBA00022475"/>
    </source>
</evidence>
<evidence type="ECO:0000256" key="5">
    <source>
        <dbReference type="ARBA" id="ARBA00022989"/>
    </source>
</evidence>
<evidence type="ECO:0000256" key="1">
    <source>
        <dbReference type="ARBA" id="ARBA00004651"/>
    </source>
</evidence>
<keyword evidence="4 7" id="KW-0812">Transmembrane</keyword>
<comment type="subcellular location">
    <subcellularLocation>
        <location evidence="1 7">Cell membrane</location>
        <topology evidence="1 7">Multi-pass membrane protein</topology>
    </subcellularLocation>
</comment>
<dbReference type="GO" id="GO:0055085">
    <property type="term" value="P:transmembrane transport"/>
    <property type="evidence" value="ECO:0007669"/>
    <property type="project" value="InterPro"/>
</dbReference>
<comment type="caution">
    <text evidence="9">The sequence shown here is derived from an EMBL/GenBank/DDBJ whole genome shotgun (WGS) entry which is preliminary data.</text>
</comment>
<dbReference type="PANTHER" id="PTHR30151:SF25">
    <property type="entry name" value="TAURINE TRANSPORT SYSTEM PERMEASE PROTEIN TAUC"/>
    <property type="match status" value="1"/>
</dbReference>
<feature type="transmembrane region" description="Helical" evidence="7">
    <location>
        <begin position="205"/>
        <end position="224"/>
    </location>
</feature>
<dbReference type="CDD" id="cd06261">
    <property type="entry name" value="TM_PBP2"/>
    <property type="match status" value="1"/>
</dbReference>
<evidence type="ECO:0000259" key="8">
    <source>
        <dbReference type="PROSITE" id="PS50928"/>
    </source>
</evidence>
<name>A0A9X3RY78_9ACTN</name>
<reference evidence="9" key="1">
    <citation type="submission" date="2022-10" db="EMBL/GenBank/DDBJ databases">
        <title>The WGS of Solirubrobacter ginsenosidimutans DSM 21036.</title>
        <authorList>
            <person name="Jiang Z."/>
        </authorList>
    </citation>
    <scope>NUCLEOTIDE SEQUENCE</scope>
    <source>
        <strain evidence="9">DSM 21036</strain>
    </source>
</reference>
<proteinExistence type="inferred from homology"/>
<comment type="similarity">
    <text evidence="7">Belongs to the binding-protein-dependent transport system permease family.</text>
</comment>
<feature type="transmembrane region" description="Helical" evidence="7">
    <location>
        <begin position="113"/>
        <end position="134"/>
    </location>
</feature>
<dbReference type="PROSITE" id="PS50928">
    <property type="entry name" value="ABC_TM1"/>
    <property type="match status" value="1"/>
</dbReference>
<dbReference type="AlphaFoldDB" id="A0A9X3RY78"/>
<keyword evidence="10" id="KW-1185">Reference proteome</keyword>
<evidence type="ECO:0000313" key="9">
    <source>
        <dbReference type="EMBL" id="MDA0158894.1"/>
    </source>
</evidence>
<feature type="transmembrane region" description="Helical" evidence="7">
    <location>
        <begin position="21"/>
        <end position="38"/>
    </location>
</feature>
<dbReference type="GO" id="GO:0010438">
    <property type="term" value="P:cellular response to sulfur starvation"/>
    <property type="evidence" value="ECO:0007669"/>
    <property type="project" value="TreeGrafter"/>
</dbReference>
<feature type="transmembrane region" description="Helical" evidence="7">
    <location>
        <begin position="236"/>
        <end position="255"/>
    </location>
</feature>
<protein>
    <submittedName>
        <fullName evidence="9">ABC transporter permease</fullName>
    </submittedName>
</protein>
<feature type="transmembrane region" description="Helical" evidence="7">
    <location>
        <begin position="180"/>
        <end position="199"/>
    </location>
</feature>
<evidence type="ECO:0000313" key="10">
    <source>
        <dbReference type="Proteomes" id="UP001149140"/>
    </source>
</evidence>
<keyword evidence="2 7" id="KW-0813">Transport</keyword>
<feature type="domain" description="ABC transmembrane type-1" evidence="8">
    <location>
        <begin position="74"/>
        <end position="258"/>
    </location>
</feature>
<accession>A0A9X3RY78</accession>
<evidence type="ECO:0000256" key="6">
    <source>
        <dbReference type="ARBA" id="ARBA00023136"/>
    </source>
</evidence>
<feature type="transmembrane region" description="Helical" evidence="7">
    <location>
        <begin position="78"/>
        <end position="101"/>
    </location>
</feature>
<dbReference type="InterPro" id="IPR000515">
    <property type="entry name" value="MetI-like"/>
</dbReference>
<keyword evidence="5 7" id="KW-1133">Transmembrane helix</keyword>
<gene>
    <name evidence="9" type="ORF">OM076_01355</name>
</gene>
<keyword evidence="6 7" id="KW-0472">Membrane</keyword>
<keyword evidence="3" id="KW-1003">Cell membrane</keyword>
<dbReference type="InterPro" id="IPR035906">
    <property type="entry name" value="MetI-like_sf"/>
</dbReference>
<dbReference type="SUPFAM" id="SSF161098">
    <property type="entry name" value="MetI-like"/>
    <property type="match status" value="1"/>
</dbReference>
<dbReference type="EMBL" id="JAPDOD010000001">
    <property type="protein sequence ID" value="MDA0158894.1"/>
    <property type="molecule type" value="Genomic_DNA"/>
</dbReference>
<dbReference type="GO" id="GO:0005886">
    <property type="term" value="C:plasma membrane"/>
    <property type="evidence" value="ECO:0007669"/>
    <property type="project" value="UniProtKB-SubCell"/>
</dbReference>
<dbReference type="RefSeq" id="WP_270037513.1">
    <property type="nucleotide sequence ID" value="NZ_JAPDOD010000001.1"/>
</dbReference>
<evidence type="ECO:0000256" key="4">
    <source>
        <dbReference type="ARBA" id="ARBA00022692"/>
    </source>
</evidence>
<dbReference type="Gene3D" id="1.10.3720.10">
    <property type="entry name" value="MetI-like"/>
    <property type="match status" value="1"/>
</dbReference>
<organism evidence="9 10">
    <name type="scientific">Solirubrobacter ginsenosidimutans</name>
    <dbReference type="NCBI Taxonomy" id="490573"/>
    <lineage>
        <taxon>Bacteria</taxon>
        <taxon>Bacillati</taxon>
        <taxon>Actinomycetota</taxon>
        <taxon>Thermoleophilia</taxon>
        <taxon>Solirubrobacterales</taxon>
        <taxon>Solirubrobacteraceae</taxon>
        <taxon>Solirubrobacter</taxon>
    </lineage>
</organism>
<sequence>MTAIAAPAAVRARIRFGSERVWLPVAGILAALVVWQLLSGARFLGIWTTYISNPADALSAGWTMTTSGELWTNAKGSLTAFAIGFLLSVAVGIPVGMLMGWNATARQLLEPPMMALNAMPRLALLPVIVVWLGIGVKSTVVVVFLDAVIPVIVNGMAGIRDVDTKLVQVARSFGARGLELFRKILLPASLPAILTGVRLAVSRGVLGVIVAQLYVSTVGIGTLISNYGQEFQVDQVIFLVGLVSVFAYVVNLALARLERRFEGWRAAP</sequence>
<evidence type="ECO:0000256" key="7">
    <source>
        <dbReference type="RuleBase" id="RU363032"/>
    </source>
</evidence>
<evidence type="ECO:0000256" key="2">
    <source>
        <dbReference type="ARBA" id="ARBA00022448"/>
    </source>
</evidence>
<dbReference type="Proteomes" id="UP001149140">
    <property type="component" value="Unassembled WGS sequence"/>
</dbReference>
<dbReference type="Pfam" id="PF00528">
    <property type="entry name" value="BPD_transp_1"/>
    <property type="match status" value="1"/>
</dbReference>
<dbReference type="PANTHER" id="PTHR30151">
    <property type="entry name" value="ALKANE SULFONATE ABC TRANSPORTER-RELATED, MEMBRANE SUBUNIT"/>
    <property type="match status" value="1"/>
</dbReference>